<evidence type="ECO:0000313" key="2">
    <source>
        <dbReference type="Proteomes" id="UP000179023"/>
    </source>
</evidence>
<organism evidence="1 2">
    <name type="scientific">Candidatus Sungbacteria bacterium RIFCSPHIGHO2_02_FULL_47_11</name>
    <dbReference type="NCBI Taxonomy" id="1802270"/>
    <lineage>
        <taxon>Bacteria</taxon>
        <taxon>Candidatus Sungiibacteriota</taxon>
    </lineage>
</organism>
<name>A0A1G2KMZ2_9BACT</name>
<dbReference type="Proteomes" id="UP000179023">
    <property type="component" value="Unassembled WGS sequence"/>
</dbReference>
<reference evidence="1 2" key="1">
    <citation type="journal article" date="2016" name="Nat. Commun.">
        <title>Thousands of microbial genomes shed light on interconnected biogeochemical processes in an aquifer system.</title>
        <authorList>
            <person name="Anantharaman K."/>
            <person name="Brown C.T."/>
            <person name="Hug L.A."/>
            <person name="Sharon I."/>
            <person name="Castelle C.J."/>
            <person name="Probst A.J."/>
            <person name="Thomas B.C."/>
            <person name="Singh A."/>
            <person name="Wilkins M.J."/>
            <person name="Karaoz U."/>
            <person name="Brodie E.L."/>
            <person name="Williams K.H."/>
            <person name="Hubbard S.S."/>
            <person name="Banfield J.F."/>
        </authorList>
    </citation>
    <scope>NUCLEOTIDE SEQUENCE [LARGE SCALE GENOMIC DNA]</scope>
</reference>
<dbReference type="AlphaFoldDB" id="A0A1G2KMZ2"/>
<protein>
    <submittedName>
        <fullName evidence="1">Uncharacterized protein</fullName>
    </submittedName>
</protein>
<dbReference type="STRING" id="1802270.A3C07_04350"/>
<evidence type="ECO:0000313" key="1">
    <source>
        <dbReference type="EMBL" id="OHA00654.1"/>
    </source>
</evidence>
<comment type="caution">
    <text evidence="1">The sequence shown here is derived from an EMBL/GenBank/DDBJ whole genome shotgun (WGS) entry which is preliminary data.</text>
</comment>
<proteinExistence type="predicted"/>
<accession>A0A1G2KMZ2</accession>
<dbReference type="EMBL" id="MHQI01000010">
    <property type="protein sequence ID" value="OHA00654.1"/>
    <property type="molecule type" value="Genomic_DNA"/>
</dbReference>
<gene>
    <name evidence="1" type="ORF">A3C07_04350</name>
</gene>
<sequence>MIRINSAKTVFDVPRIIFTLRGNKKSEEVIRELGGSNKQEYRVFGTSEEIRAYFQSGVLPTVAVVLFDYPGGKAFTMATHSRADDVKCVPAWAHGAQWAVKIHSWCKPSGCARQLRADFLKKFESQLVQGRFPWGFPRKKESPPAHVVLPDISEIISRLNSGPDFAAAIADTEYALELPEGSRISWLRVAPEPIGCNEVYLQKVLIALEEFERAGDRLVRSGDSETHEMLCAGVAIEPHLKEAYLYPSTNSFSVRRPDLHYTGSGLFASENDEMPGGFAEIVHLDNAYLLNQERWEQCFRWLTKKGLLLFIVSHEWSKCYIPEITWLVGYLRSQGYSAEILTTDCLNELSVTKGLVHYRGKRVETIWRQFPIFETRGVLADLVDAARNGVIRMVPEFAHFGNKTWFSIFRKKGEFFRKILAPETYSILNEILPDSHLVVSPESFPCRVAGITINDLGKLYGLDEEQRNSLVLKVTGANTMSSRSYGVLMGHGLAQSTWHNWIADRICTNEPFIIQRLLNTAVAQVPVQHLGTNRAELFGCRILLRPWVVGGALVSANACAVPSNTLRVHGRVDMAVLPVVFDRDSLSE</sequence>